<organism evidence="22 23">
    <name type="scientific">Caenorhabditis angaria</name>
    <dbReference type="NCBI Taxonomy" id="860376"/>
    <lineage>
        <taxon>Eukaryota</taxon>
        <taxon>Metazoa</taxon>
        <taxon>Ecdysozoa</taxon>
        <taxon>Nematoda</taxon>
        <taxon>Chromadorea</taxon>
        <taxon>Rhabditida</taxon>
        <taxon>Rhabditina</taxon>
        <taxon>Rhabditomorpha</taxon>
        <taxon>Rhabditoidea</taxon>
        <taxon>Rhabditidae</taxon>
        <taxon>Peloderinae</taxon>
        <taxon>Caenorhabditis</taxon>
    </lineage>
</organism>
<comment type="catalytic activity">
    <reaction evidence="16">
        <text>L-threonyl-[protein] + ATP = O-phospho-L-threonyl-[protein] + ADP + H(+)</text>
        <dbReference type="Rhea" id="RHEA:46608"/>
        <dbReference type="Rhea" id="RHEA-COMP:11060"/>
        <dbReference type="Rhea" id="RHEA-COMP:11605"/>
        <dbReference type="ChEBI" id="CHEBI:15378"/>
        <dbReference type="ChEBI" id="CHEBI:30013"/>
        <dbReference type="ChEBI" id="CHEBI:30616"/>
        <dbReference type="ChEBI" id="CHEBI:61977"/>
        <dbReference type="ChEBI" id="CHEBI:456216"/>
        <dbReference type="EC" id="2.7.11.1"/>
    </reaction>
</comment>
<evidence type="ECO:0000256" key="3">
    <source>
        <dbReference type="ARBA" id="ARBA00022527"/>
    </source>
</evidence>
<dbReference type="FunFam" id="1.10.510.10:FF:000315">
    <property type="entry name" value="membrane-associated tyrosine- and threonine-specific cdc2-inhibitory kinase"/>
    <property type="match status" value="1"/>
</dbReference>
<keyword evidence="4" id="KW-0808">Transferase</keyword>
<dbReference type="GO" id="GO:0048477">
    <property type="term" value="P:oogenesis"/>
    <property type="evidence" value="ECO:0007669"/>
    <property type="project" value="UniProtKB-KW"/>
</dbReference>
<evidence type="ECO:0000256" key="17">
    <source>
        <dbReference type="ARBA" id="ARBA00048679"/>
    </source>
</evidence>
<keyword evidence="23" id="KW-1185">Reference proteome</keyword>
<keyword evidence="3" id="KW-0723">Serine/threonine-protein kinase</keyword>
<protein>
    <recommendedName>
        <fullName evidence="18">Membrane-associated tyrosine- and threonine-specific cdc2-inhibitory kinase wee-1.3</fullName>
        <ecNumber evidence="2">2.7.11.1</ecNumber>
    </recommendedName>
</protein>
<dbReference type="PANTHER" id="PTHR11042">
    <property type="entry name" value="EUKARYOTIC TRANSLATION INITIATION FACTOR 2-ALPHA KINASE EIF2-ALPHA KINASE -RELATED"/>
    <property type="match status" value="1"/>
</dbReference>
<dbReference type="InterPro" id="IPR000719">
    <property type="entry name" value="Prot_kinase_dom"/>
</dbReference>
<dbReference type="Pfam" id="PF00069">
    <property type="entry name" value="Pkinase"/>
    <property type="match status" value="1"/>
</dbReference>
<name>A0A9P1N274_9PELO</name>
<dbReference type="GO" id="GO:0005634">
    <property type="term" value="C:nucleus"/>
    <property type="evidence" value="ECO:0007669"/>
    <property type="project" value="TreeGrafter"/>
</dbReference>
<evidence type="ECO:0000256" key="20">
    <source>
        <dbReference type="SAM" id="MobiDB-lite"/>
    </source>
</evidence>
<comment type="similarity">
    <text evidence="15">Belongs to the protein kinase superfamily. Ser/Thr protein kinase family. GCN2 subfamily.</text>
</comment>
<keyword evidence="11" id="KW-0896">Oogenesis</keyword>
<feature type="region of interest" description="Disordered" evidence="20">
    <location>
        <begin position="594"/>
        <end position="631"/>
    </location>
</feature>
<dbReference type="GO" id="GO:0046872">
    <property type="term" value="F:metal ion binding"/>
    <property type="evidence" value="ECO:0007669"/>
    <property type="project" value="UniProtKB-KW"/>
</dbReference>
<evidence type="ECO:0000256" key="16">
    <source>
        <dbReference type="ARBA" id="ARBA00047899"/>
    </source>
</evidence>
<dbReference type="PANTHER" id="PTHR11042:SF183">
    <property type="entry name" value="MEMBRANE-ASSOCIATED TYROSINE- AND THREONINE-SPECIFIC CDC2-INHIBITORY KINASE"/>
    <property type="match status" value="1"/>
</dbReference>
<dbReference type="Gene3D" id="3.30.200.20">
    <property type="entry name" value="Phosphorylase Kinase, domain 1"/>
    <property type="match status" value="1"/>
</dbReference>
<evidence type="ECO:0000256" key="9">
    <source>
        <dbReference type="ARBA" id="ARBA00022842"/>
    </source>
</evidence>
<dbReference type="GO" id="GO:0110031">
    <property type="term" value="P:negative regulation of G2/MI transition of meiotic cell cycle"/>
    <property type="evidence" value="ECO:0007669"/>
    <property type="project" value="TreeGrafter"/>
</dbReference>
<accession>A0A9P1N274</accession>
<dbReference type="GO" id="GO:0005524">
    <property type="term" value="F:ATP binding"/>
    <property type="evidence" value="ECO:0007669"/>
    <property type="project" value="UniProtKB-UniRule"/>
</dbReference>
<evidence type="ECO:0000256" key="6">
    <source>
        <dbReference type="ARBA" id="ARBA00022741"/>
    </source>
</evidence>
<evidence type="ECO:0000256" key="15">
    <source>
        <dbReference type="ARBA" id="ARBA00037982"/>
    </source>
</evidence>
<keyword evidence="10" id="KW-0744">Spermatogenesis</keyword>
<dbReference type="EC" id="2.7.11.1" evidence="2"/>
<dbReference type="GO" id="GO:0007283">
    <property type="term" value="P:spermatogenesis"/>
    <property type="evidence" value="ECO:0007669"/>
    <property type="project" value="UniProtKB-KW"/>
</dbReference>
<dbReference type="GO" id="GO:0000139">
    <property type="term" value="C:Golgi membrane"/>
    <property type="evidence" value="ECO:0007669"/>
    <property type="project" value="UniProtKB-SubCell"/>
</dbReference>
<keyword evidence="7" id="KW-0418">Kinase</keyword>
<dbReference type="AlphaFoldDB" id="A0A9P1N274"/>
<evidence type="ECO:0000256" key="1">
    <source>
        <dbReference type="ARBA" id="ARBA00004395"/>
    </source>
</evidence>
<dbReference type="Gene3D" id="1.10.510.10">
    <property type="entry name" value="Transferase(Phosphotransferase) domain 1"/>
    <property type="match status" value="1"/>
</dbReference>
<evidence type="ECO:0000313" key="23">
    <source>
        <dbReference type="Proteomes" id="UP001152747"/>
    </source>
</evidence>
<gene>
    <name evidence="22" type="ORF">CAMP_LOCUS10935</name>
</gene>
<dbReference type="InterPro" id="IPR017441">
    <property type="entry name" value="Protein_kinase_ATP_BS"/>
</dbReference>
<keyword evidence="14" id="KW-0131">Cell cycle</keyword>
<keyword evidence="11" id="KW-0221">Differentiation</keyword>
<dbReference type="SUPFAM" id="SSF56112">
    <property type="entry name" value="Protein kinase-like (PK-like)"/>
    <property type="match status" value="1"/>
</dbReference>
<sequence>MVDESDDSIPANITPPIYVTPRVLRNSPLSTKREKQKSTPLFRRPAPKVAKTAPPMRSLHSQFQIRQPRIITPSGATEPLHSPIYNKEKHLTYFEQCFKISSIIGKGSFGEVFAVKSMEDSRNYAIKVSIQVIRQNCASKYREVENHMRLPKHSNLVEFVKAWEEGGRLYIQQELCEKSLLQLCMERHALPEEMIWNILIDLLKAVDHLHMNDMIHDDIKPDNIFLTSKGVCKLGDFGLVINLKNKNDVASAEEGDSKYLAPEVLNGAPSKASDIFSLGVTILEAATDLDIPSNGESWHQIRNGEIPDRFFVGISVELRFIIQWMLSSTPSIRPTTKELLKQNGIRRRIWKRTLYVKSVELAHSIADWSFVITTWLMALFSVVVYPALSAICDRRASICAETVSKQHTPIQTPETSSSRLGFAKTLAASNITPFDYSDEENVSFQRRLFPLIPRFQMDDDEDDEDEDTRNDNELPTSSSNSSTIDSFTTSSPILRESPIRRSLRFRSETPPSARRIRENNHRGSGDYNSQQRRKYERMRRIEACMDSDDNDELINAAAAENIMPQSCPPLLRSCRKLNLQRAPKLNFNLLDNNENTGNDKIEIHHQRPNRNAKATSSNSSSSSVLGQTRTLRSTAARRGALIAEDSSADEF</sequence>
<dbReference type="InterPro" id="IPR011009">
    <property type="entry name" value="Kinase-like_dom_sf"/>
</dbReference>
<evidence type="ECO:0000256" key="5">
    <source>
        <dbReference type="ARBA" id="ARBA00022723"/>
    </source>
</evidence>
<keyword evidence="9" id="KW-0460">Magnesium</keyword>
<evidence type="ECO:0000256" key="4">
    <source>
        <dbReference type="ARBA" id="ARBA00022679"/>
    </source>
</evidence>
<dbReference type="EMBL" id="CANHGI010000004">
    <property type="protein sequence ID" value="CAI5448298.1"/>
    <property type="molecule type" value="Genomic_DNA"/>
</dbReference>
<dbReference type="PROSITE" id="PS00108">
    <property type="entry name" value="PROTEIN_KINASE_ST"/>
    <property type="match status" value="1"/>
</dbReference>
<feature type="region of interest" description="Disordered" evidence="20">
    <location>
        <begin position="24"/>
        <end position="58"/>
    </location>
</feature>
<evidence type="ECO:0000256" key="14">
    <source>
        <dbReference type="ARBA" id="ARBA00023306"/>
    </source>
</evidence>
<feature type="binding site" evidence="19">
    <location>
        <position position="127"/>
    </location>
    <ligand>
        <name>ATP</name>
        <dbReference type="ChEBI" id="CHEBI:30616"/>
    </ligand>
</feature>
<proteinExistence type="inferred from homology"/>
<keyword evidence="12" id="KW-0333">Golgi apparatus</keyword>
<evidence type="ECO:0000256" key="13">
    <source>
        <dbReference type="ARBA" id="ARBA00023136"/>
    </source>
</evidence>
<feature type="compositionally biased region" description="Low complexity" evidence="20">
    <location>
        <begin position="476"/>
        <end position="491"/>
    </location>
</feature>
<comment type="subcellular location">
    <subcellularLocation>
        <location evidence="1">Golgi apparatus membrane</location>
        <topology evidence="1">Peripheral membrane protein</topology>
    </subcellularLocation>
</comment>
<feature type="region of interest" description="Disordered" evidence="20">
    <location>
        <begin position="455"/>
        <end position="534"/>
    </location>
</feature>
<dbReference type="PROSITE" id="PS00107">
    <property type="entry name" value="PROTEIN_KINASE_ATP"/>
    <property type="match status" value="1"/>
</dbReference>
<feature type="domain" description="Protein kinase" evidence="21">
    <location>
        <begin position="98"/>
        <end position="345"/>
    </location>
</feature>
<evidence type="ECO:0000256" key="2">
    <source>
        <dbReference type="ARBA" id="ARBA00012513"/>
    </source>
</evidence>
<feature type="compositionally biased region" description="Acidic residues" evidence="20">
    <location>
        <begin position="458"/>
        <end position="468"/>
    </location>
</feature>
<evidence type="ECO:0000256" key="10">
    <source>
        <dbReference type="ARBA" id="ARBA00022871"/>
    </source>
</evidence>
<dbReference type="SMART" id="SM00220">
    <property type="entry name" value="S_TKc"/>
    <property type="match status" value="1"/>
</dbReference>
<dbReference type="InterPro" id="IPR008271">
    <property type="entry name" value="Ser/Thr_kinase_AS"/>
</dbReference>
<evidence type="ECO:0000313" key="22">
    <source>
        <dbReference type="EMBL" id="CAI5448298.1"/>
    </source>
</evidence>
<keyword evidence="8 19" id="KW-0067">ATP-binding</keyword>
<comment type="catalytic activity">
    <reaction evidence="17">
        <text>L-seryl-[protein] + ATP = O-phospho-L-seryl-[protein] + ADP + H(+)</text>
        <dbReference type="Rhea" id="RHEA:17989"/>
        <dbReference type="Rhea" id="RHEA-COMP:9863"/>
        <dbReference type="Rhea" id="RHEA-COMP:11604"/>
        <dbReference type="ChEBI" id="CHEBI:15378"/>
        <dbReference type="ChEBI" id="CHEBI:29999"/>
        <dbReference type="ChEBI" id="CHEBI:30616"/>
        <dbReference type="ChEBI" id="CHEBI:83421"/>
        <dbReference type="ChEBI" id="CHEBI:456216"/>
        <dbReference type="EC" id="2.7.11.1"/>
    </reaction>
</comment>
<dbReference type="Proteomes" id="UP001152747">
    <property type="component" value="Unassembled WGS sequence"/>
</dbReference>
<evidence type="ECO:0000256" key="7">
    <source>
        <dbReference type="ARBA" id="ARBA00022777"/>
    </source>
</evidence>
<keyword evidence="13" id="KW-0472">Membrane</keyword>
<comment type="caution">
    <text evidence="22">The sequence shown here is derived from an EMBL/GenBank/DDBJ whole genome shotgun (WGS) entry which is preliminary data.</text>
</comment>
<evidence type="ECO:0000256" key="19">
    <source>
        <dbReference type="PROSITE-ProRule" id="PRU10141"/>
    </source>
</evidence>
<dbReference type="OrthoDB" id="5337378at2759"/>
<dbReference type="PROSITE" id="PS50011">
    <property type="entry name" value="PROTEIN_KINASE_DOM"/>
    <property type="match status" value="1"/>
</dbReference>
<dbReference type="GO" id="GO:0051321">
    <property type="term" value="P:meiotic cell cycle"/>
    <property type="evidence" value="ECO:0007669"/>
    <property type="project" value="TreeGrafter"/>
</dbReference>
<evidence type="ECO:0000256" key="18">
    <source>
        <dbReference type="ARBA" id="ARBA00071413"/>
    </source>
</evidence>
<dbReference type="GO" id="GO:0004674">
    <property type="term" value="F:protein serine/threonine kinase activity"/>
    <property type="evidence" value="ECO:0007669"/>
    <property type="project" value="UniProtKB-KW"/>
</dbReference>
<keyword evidence="5" id="KW-0479">Metal-binding</keyword>
<reference evidence="22" key="1">
    <citation type="submission" date="2022-11" db="EMBL/GenBank/DDBJ databases">
        <authorList>
            <person name="Kikuchi T."/>
        </authorList>
    </citation>
    <scope>NUCLEOTIDE SEQUENCE</scope>
    <source>
        <strain evidence="22">PS1010</strain>
    </source>
</reference>
<feature type="compositionally biased region" description="Basic and acidic residues" evidence="20">
    <location>
        <begin position="515"/>
        <end position="524"/>
    </location>
</feature>
<evidence type="ECO:0000256" key="12">
    <source>
        <dbReference type="ARBA" id="ARBA00023034"/>
    </source>
</evidence>
<keyword evidence="6 19" id="KW-0547">Nucleotide-binding</keyword>
<evidence type="ECO:0000259" key="21">
    <source>
        <dbReference type="PROSITE" id="PS50011"/>
    </source>
</evidence>
<dbReference type="InterPro" id="IPR050339">
    <property type="entry name" value="CC_SR_Kinase"/>
</dbReference>
<evidence type="ECO:0000256" key="8">
    <source>
        <dbReference type="ARBA" id="ARBA00022840"/>
    </source>
</evidence>
<evidence type="ECO:0000256" key="11">
    <source>
        <dbReference type="ARBA" id="ARBA00022943"/>
    </source>
</evidence>